<feature type="compositionally biased region" description="Polar residues" evidence="1">
    <location>
        <begin position="30"/>
        <end position="41"/>
    </location>
</feature>
<dbReference type="Proteomes" id="UP000299102">
    <property type="component" value="Unassembled WGS sequence"/>
</dbReference>
<reference evidence="2 3" key="1">
    <citation type="journal article" date="2019" name="Commun. Biol.">
        <title>The bagworm genome reveals a unique fibroin gene that provides high tensile strength.</title>
        <authorList>
            <person name="Kono N."/>
            <person name="Nakamura H."/>
            <person name="Ohtoshi R."/>
            <person name="Tomita M."/>
            <person name="Numata K."/>
            <person name="Arakawa K."/>
        </authorList>
    </citation>
    <scope>NUCLEOTIDE SEQUENCE [LARGE SCALE GENOMIC DNA]</scope>
</reference>
<evidence type="ECO:0000256" key="1">
    <source>
        <dbReference type="SAM" id="MobiDB-lite"/>
    </source>
</evidence>
<gene>
    <name evidence="2" type="ORF">EVAR_92723_1</name>
</gene>
<accession>A0A4C1SY00</accession>
<dbReference type="EMBL" id="BGZK01000023">
    <property type="protein sequence ID" value="GBP06804.1"/>
    <property type="molecule type" value="Genomic_DNA"/>
</dbReference>
<organism evidence="2 3">
    <name type="scientific">Eumeta variegata</name>
    <name type="common">Bagworm moth</name>
    <name type="synonym">Eumeta japonica</name>
    <dbReference type="NCBI Taxonomy" id="151549"/>
    <lineage>
        <taxon>Eukaryota</taxon>
        <taxon>Metazoa</taxon>
        <taxon>Ecdysozoa</taxon>
        <taxon>Arthropoda</taxon>
        <taxon>Hexapoda</taxon>
        <taxon>Insecta</taxon>
        <taxon>Pterygota</taxon>
        <taxon>Neoptera</taxon>
        <taxon>Endopterygota</taxon>
        <taxon>Lepidoptera</taxon>
        <taxon>Glossata</taxon>
        <taxon>Ditrysia</taxon>
        <taxon>Tineoidea</taxon>
        <taxon>Psychidae</taxon>
        <taxon>Oiketicinae</taxon>
        <taxon>Eumeta</taxon>
    </lineage>
</organism>
<comment type="caution">
    <text evidence="2">The sequence shown here is derived from an EMBL/GenBank/DDBJ whole genome shotgun (WGS) entry which is preliminary data.</text>
</comment>
<dbReference type="AlphaFoldDB" id="A0A4C1SY00"/>
<sequence>MAAAGCGHGSGTKHAGCRPAGHLARYAQTAPYSRTRSSSTGEARRPWRRTPRERPRGTTRSTRSAFMNSDRFRYSAVDRPSCVVAVARVLLRWSCDR</sequence>
<feature type="compositionally biased region" description="Basic and acidic residues" evidence="1">
    <location>
        <begin position="42"/>
        <end position="56"/>
    </location>
</feature>
<evidence type="ECO:0000313" key="3">
    <source>
        <dbReference type="Proteomes" id="UP000299102"/>
    </source>
</evidence>
<protein>
    <submittedName>
        <fullName evidence="2">Uncharacterized protein</fullName>
    </submittedName>
</protein>
<feature type="region of interest" description="Disordered" evidence="1">
    <location>
        <begin position="26"/>
        <end position="65"/>
    </location>
</feature>
<proteinExistence type="predicted"/>
<name>A0A4C1SY00_EUMVA</name>
<evidence type="ECO:0000313" key="2">
    <source>
        <dbReference type="EMBL" id="GBP06804.1"/>
    </source>
</evidence>
<keyword evidence="3" id="KW-1185">Reference proteome</keyword>